<dbReference type="Gene3D" id="3.20.20.140">
    <property type="entry name" value="Metal-dependent hydrolases"/>
    <property type="match status" value="1"/>
</dbReference>
<dbReference type="InterPro" id="IPR032466">
    <property type="entry name" value="Metal_Hydrolase"/>
</dbReference>
<organism evidence="2 3">
    <name type="scientific">Phytophthora oleae</name>
    <dbReference type="NCBI Taxonomy" id="2107226"/>
    <lineage>
        <taxon>Eukaryota</taxon>
        <taxon>Sar</taxon>
        <taxon>Stramenopiles</taxon>
        <taxon>Oomycota</taxon>
        <taxon>Peronosporomycetes</taxon>
        <taxon>Peronosporales</taxon>
        <taxon>Peronosporaceae</taxon>
        <taxon>Phytophthora</taxon>
    </lineage>
</organism>
<evidence type="ECO:0000313" key="3">
    <source>
        <dbReference type="Proteomes" id="UP001632037"/>
    </source>
</evidence>
<dbReference type="SUPFAM" id="SSF51556">
    <property type="entry name" value="Metallo-dependent hydrolases"/>
    <property type="match status" value="1"/>
</dbReference>
<keyword evidence="3" id="KW-1185">Reference proteome</keyword>
<dbReference type="EMBL" id="JBIMZQ010000048">
    <property type="protein sequence ID" value="KAL3659191.1"/>
    <property type="molecule type" value="Genomic_DNA"/>
</dbReference>
<evidence type="ECO:0000313" key="2">
    <source>
        <dbReference type="EMBL" id="KAL3659191.1"/>
    </source>
</evidence>
<name>A0ABD3EYA9_9STRA</name>
<comment type="caution">
    <text evidence="2">The sequence shown here is derived from an EMBL/GenBank/DDBJ whole genome shotgun (WGS) entry which is preliminary data.</text>
</comment>
<sequence>MVDGVVLVYEDEEAVEPVSRVGAMGEYYKDLFEIKRIINYGPIKLLEARFTLHTRLGSERELMAQKPVLHRGFYNVRMVDTHIYHSARSTCCVLSSRDCATRPERLSFSVTDAS</sequence>
<dbReference type="PANTHER" id="PTHR11359:SF0">
    <property type="entry name" value="AMP DEAMINASE"/>
    <property type="match status" value="1"/>
</dbReference>
<dbReference type="Proteomes" id="UP001632037">
    <property type="component" value="Unassembled WGS sequence"/>
</dbReference>
<protein>
    <submittedName>
        <fullName evidence="2">Uncharacterized protein</fullName>
    </submittedName>
</protein>
<dbReference type="AlphaFoldDB" id="A0ABD3EYA9"/>
<reference evidence="2 3" key="1">
    <citation type="submission" date="2024-09" db="EMBL/GenBank/DDBJ databases">
        <title>Genome sequencing and assembly of Phytophthora oleae, isolate VK10A, causative agent of rot of olive drupes.</title>
        <authorList>
            <person name="Conti Taguali S."/>
            <person name="Riolo M."/>
            <person name="La Spada F."/>
            <person name="Cacciola S.O."/>
            <person name="Dionisio G."/>
        </authorList>
    </citation>
    <scope>NUCLEOTIDE SEQUENCE [LARGE SCALE GENOMIC DNA]</scope>
    <source>
        <strain evidence="2 3">VK10A</strain>
    </source>
</reference>
<gene>
    <name evidence="2" type="ORF">V7S43_015769</name>
</gene>
<dbReference type="InterPro" id="IPR006329">
    <property type="entry name" value="AMPD"/>
</dbReference>
<comment type="similarity">
    <text evidence="1">Belongs to the metallo-dependent hydrolases superfamily. Adenosine and AMP deaminases family.</text>
</comment>
<dbReference type="Pfam" id="PF19326">
    <property type="entry name" value="AMP_deaminase"/>
    <property type="match status" value="1"/>
</dbReference>
<evidence type="ECO:0000256" key="1">
    <source>
        <dbReference type="ARBA" id="ARBA00006676"/>
    </source>
</evidence>
<dbReference type="PANTHER" id="PTHR11359">
    <property type="entry name" value="AMP DEAMINASE"/>
    <property type="match status" value="1"/>
</dbReference>
<proteinExistence type="inferred from homology"/>
<accession>A0ABD3EYA9</accession>